<comment type="caution">
    <text evidence="2">The sequence shown here is derived from an EMBL/GenBank/DDBJ whole genome shotgun (WGS) entry which is preliminary data.</text>
</comment>
<dbReference type="InterPro" id="IPR032135">
    <property type="entry name" value="DUF4817"/>
</dbReference>
<evidence type="ECO:0000259" key="1">
    <source>
        <dbReference type="Pfam" id="PF16087"/>
    </source>
</evidence>
<dbReference type="InterPro" id="IPR036397">
    <property type="entry name" value="RNaseH_sf"/>
</dbReference>
<dbReference type="InParanoid" id="A0A6L2PFM1"/>
<dbReference type="Pfam" id="PF16087">
    <property type="entry name" value="DUF4817"/>
    <property type="match status" value="1"/>
</dbReference>
<feature type="domain" description="DUF4817" evidence="1">
    <location>
        <begin position="3"/>
        <end position="52"/>
    </location>
</feature>
<dbReference type="Proteomes" id="UP000502823">
    <property type="component" value="Unassembled WGS sequence"/>
</dbReference>
<name>A0A6L2PFM1_COPFO</name>
<dbReference type="Gene3D" id="3.30.420.10">
    <property type="entry name" value="Ribonuclease H-like superfamily/Ribonuclease H"/>
    <property type="match status" value="1"/>
</dbReference>
<keyword evidence="3" id="KW-1185">Reference proteome</keyword>
<dbReference type="PANTHER" id="PTHR47326:SF1">
    <property type="entry name" value="HTH PSQ-TYPE DOMAIN-CONTAINING PROTEIN"/>
    <property type="match status" value="1"/>
</dbReference>
<protein>
    <recommendedName>
        <fullName evidence="1">DUF4817 domain-containing protein</fullName>
    </recommendedName>
</protein>
<feature type="non-terminal residue" evidence="2">
    <location>
        <position position="136"/>
    </location>
</feature>
<dbReference type="OrthoDB" id="8192496at2759"/>
<reference evidence="3" key="1">
    <citation type="submission" date="2020-01" db="EMBL/GenBank/DDBJ databases">
        <title>Draft genome sequence of the Termite Coptotermes fromosanus.</title>
        <authorList>
            <person name="Itakura S."/>
            <person name="Yosikawa Y."/>
            <person name="Umezawa K."/>
        </authorList>
    </citation>
    <scope>NUCLEOTIDE SEQUENCE [LARGE SCALE GENOMIC DNA]</scope>
</reference>
<accession>A0A6L2PFM1</accession>
<evidence type="ECO:0000313" key="2">
    <source>
        <dbReference type="EMBL" id="GFG31341.1"/>
    </source>
</evidence>
<evidence type="ECO:0000313" key="3">
    <source>
        <dbReference type="Proteomes" id="UP000502823"/>
    </source>
</evidence>
<dbReference type="EMBL" id="BLKM01000295">
    <property type="protein sequence ID" value="GFG31341.1"/>
    <property type="molecule type" value="Genomic_DNA"/>
</dbReference>
<dbReference type="PANTHER" id="PTHR47326">
    <property type="entry name" value="TRANSPOSABLE ELEMENT TC3 TRANSPOSASE-LIKE PROTEIN"/>
    <property type="match status" value="1"/>
</dbReference>
<organism evidence="2 3">
    <name type="scientific">Coptotermes formosanus</name>
    <name type="common">Formosan subterranean termite</name>
    <dbReference type="NCBI Taxonomy" id="36987"/>
    <lineage>
        <taxon>Eukaryota</taxon>
        <taxon>Metazoa</taxon>
        <taxon>Ecdysozoa</taxon>
        <taxon>Arthropoda</taxon>
        <taxon>Hexapoda</taxon>
        <taxon>Insecta</taxon>
        <taxon>Pterygota</taxon>
        <taxon>Neoptera</taxon>
        <taxon>Polyneoptera</taxon>
        <taxon>Dictyoptera</taxon>
        <taxon>Blattodea</taxon>
        <taxon>Blattoidea</taxon>
        <taxon>Termitoidae</taxon>
        <taxon>Rhinotermitidae</taxon>
        <taxon>Coptotermes</taxon>
    </lineage>
</organism>
<dbReference type="GO" id="GO:0003676">
    <property type="term" value="F:nucleic acid binding"/>
    <property type="evidence" value="ECO:0007669"/>
    <property type="project" value="InterPro"/>
</dbReference>
<dbReference type="AlphaFoldDB" id="A0A6L2PFM1"/>
<proteinExistence type="predicted"/>
<gene>
    <name evidence="2" type="ORF">Cfor_01408</name>
</gene>
<sequence length="136" mass="16187">MAQQSVYLVQMYFKYESTKKCRRKFRCQFPGEPVRCRQTIHYVVNKLTTTGSMVEKTYADRYAKNIVRSFLAEIAKEEKLYFYFQQDSVMAYTAHVNLEELRKVVDARIISRRLWPPSSPDLTPCDFYLWGSLEDK</sequence>